<protein>
    <submittedName>
        <fullName evidence="1">Uncharacterized protein</fullName>
    </submittedName>
</protein>
<sequence length="31" mass="3348">ANESESRGVVARNTIHHDADNASYIDLPVVP</sequence>
<dbReference type="AlphaFoldDB" id="A0A6J4SZD7"/>
<reference evidence="1" key="1">
    <citation type="submission" date="2020-02" db="EMBL/GenBank/DDBJ databases">
        <authorList>
            <person name="Meier V. D."/>
        </authorList>
    </citation>
    <scope>NUCLEOTIDE SEQUENCE</scope>
    <source>
        <strain evidence="1">AVDCRST_MAG91</strain>
    </source>
</reference>
<gene>
    <name evidence="1" type="ORF">AVDCRST_MAG91-1516</name>
</gene>
<accession>A0A6J4SZD7</accession>
<feature type="non-terminal residue" evidence="1">
    <location>
        <position position="1"/>
    </location>
</feature>
<organism evidence="1">
    <name type="scientific">uncultured Sphingomonadaceae bacterium</name>
    <dbReference type="NCBI Taxonomy" id="169976"/>
    <lineage>
        <taxon>Bacteria</taxon>
        <taxon>Pseudomonadati</taxon>
        <taxon>Pseudomonadota</taxon>
        <taxon>Alphaproteobacteria</taxon>
        <taxon>Sphingomonadales</taxon>
        <taxon>Sphingomonadaceae</taxon>
        <taxon>environmental samples</taxon>
    </lineage>
</organism>
<dbReference type="EMBL" id="CADCVX010000293">
    <property type="protein sequence ID" value="CAA9509094.1"/>
    <property type="molecule type" value="Genomic_DNA"/>
</dbReference>
<dbReference type="Gene3D" id="2.60.120.260">
    <property type="entry name" value="Galactose-binding domain-like"/>
    <property type="match status" value="1"/>
</dbReference>
<evidence type="ECO:0000313" key="1">
    <source>
        <dbReference type="EMBL" id="CAA9509094.1"/>
    </source>
</evidence>
<proteinExistence type="predicted"/>
<name>A0A6J4SZD7_9SPHN</name>